<sequence length="89" mass="10264">MISRTIAVIPIIDKVAQREVKAGLKILHNQGDKFKVEKVDHQAFHQRIFAGLLRGEQHIRQMHRLFAEKDDQNQTKAQQTEVQHGLEDG</sequence>
<gene>
    <name evidence="2" type="ORF">NCTC12126_02545</name>
</gene>
<proteinExistence type="predicted"/>
<protein>
    <submittedName>
        <fullName evidence="2">Uncharacterized protein</fullName>
    </submittedName>
</protein>
<evidence type="ECO:0000313" key="3">
    <source>
        <dbReference type="Proteomes" id="UP000351155"/>
    </source>
</evidence>
<name>A0A484XRF0_9ENTR</name>
<dbReference type="Proteomes" id="UP000351155">
    <property type="component" value="Unassembled WGS sequence"/>
</dbReference>
<evidence type="ECO:0000313" key="2">
    <source>
        <dbReference type="EMBL" id="VFS26870.1"/>
    </source>
</evidence>
<reference evidence="2 3" key="1">
    <citation type="submission" date="2019-03" db="EMBL/GenBank/DDBJ databases">
        <authorList>
            <consortium name="Pathogen Informatics"/>
        </authorList>
    </citation>
    <scope>NUCLEOTIDE SEQUENCE [LARGE SCALE GENOMIC DNA]</scope>
    <source>
        <strain evidence="2 3">NCTC12126</strain>
    </source>
</reference>
<dbReference type="AlphaFoldDB" id="A0A484XRF0"/>
<evidence type="ECO:0000256" key="1">
    <source>
        <dbReference type="SAM" id="MobiDB-lite"/>
    </source>
</evidence>
<dbReference type="EMBL" id="CAADIW010000022">
    <property type="protein sequence ID" value="VFS26870.1"/>
    <property type="molecule type" value="Genomic_DNA"/>
</dbReference>
<organism evidence="2 3">
    <name type="scientific">Enterobacter cancerogenus</name>
    <dbReference type="NCBI Taxonomy" id="69218"/>
    <lineage>
        <taxon>Bacteria</taxon>
        <taxon>Pseudomonadati</taxon>
        <taxon>Pseudomonadota</taxon>
        <taxon>Gammaproteobacteria</taxon>
        <taxon>Enterobacterales</taxon>
        <taxon>Enterobacteriaceae</taxon>
        <taxon>Enterobacter</taxon>
        <taxon>Enterobacter cloacae complex</taxon>
    </lineage>
</organism>
<accession>A0A484XRF0</accession>
<feature type="region of interest" description="Disordered" evidence="1">
    <location>
        <begin position="67"/>
        <end position="89"/>
    </location>
</feature>